<keyword evidence="3" id="KW-1185">Reference proteome</keyword>
<name>A0A7J6M1E2_PERCH</name>
<protein>
    <submittedName>
        <fullName evidence="2">Uncharacterized protein</fullName>
    </submittedName>
</protein>
<gene>
    <name evidence="2" type="ORF">FOL47_004670</name>
</gene>
<dbReference type="Proteomes" id="UP000591131">
    <property type="component" value="Unassembled WGS sequence"/>
</dbReference>
<keyword evidence="1" id="KW-0732">Signal</keyword>
<sequence length="123" mass="13090">MRVLVNALLIAVATSSNACKDSDKQKISGVHFPGFLLQCATKYRSDLFNVGPCLVKGCGLSDVCAGCFSTASRCAAANCNSQCASSTTECESCIKDNCSQVFHDCTGLKTPVPFPTKEEEKCY</sequence>
<evidence type="ECO:0000313" key="2">
    <source>
        <dbReference type="EMBL" id="KAF4665297.1"/>
    </source>
</evidence>
<feature type="chain" id="PRO_5029463934" evidence="1">
    <location>
        <begin position="19"/>
        <end position="123"/>
    </location>
</feature>
<feature type="signal peptide" evidence="1">
    <location>
        <begin position="1"/>
        <end position="18"/>
    </location>
</feature>
<comment type="caution">
    <text evidence="2">The sequence shown here is derived from an EMBL/GenBank/DDBJ whole genome shotgun (WGS) entry which is preliminary data.</text>
</comment>
<evidence type="ECO:0000256" key="1">
    <source>
        <dbReference type="SAM" id="SignalP"/>
    </source>
</evidence>
<organism evidence="2 3">
    <name type="scientific">Perkinsus chesapeaki</name>
    <name type="common">Clam parasite</name>
    <name type="synonym">Perkinsus andrewsi</name>
    <dbReference type="NCBI Taxonomy" id="330153"/>
    <lineage>
        <taxon>Eukaryota</taxon>
        <taxon>Sar</taxon>
        <taxon>Alveolata</taxon>
        <taxon>Perkinsozoa</taxon>
        <taxon>Perkinsea</taxon>
        <taxon>Perkinsida</taxon>
        <taxon>Perkinsidae</taxon>
        <taxon>Perkinsus</taxon>
    </lineage>
</organism>
<proteinExistence type="predicted"/>
<accession>A0A7J6M1E2</accession>
<evidence type="ECO:0000313" key="3">
    <source>
        <dbReference type="Proteomes" id="UP000591131"/>
    </source>
</evidence>
<dbReference type="AlphaFoldDB" id="A0A7J6M1E2"/>
<reference evidence="2 3" key="1">
    <citation type="submission" date="2020-04" db="EMBL/GenBank/DDBJ databases">
        <title>Perkinsus chesapeaki whole genome sequence.</title>
        <authorList>
            <person name="Bogema D.R."/>
        </authorList>
    </citation>
    <scope>NUCLEOTIDE SEQUENCE [LARGE SCALE GENOMIC DNA]</scope>
    <source>
        <strain evidence="2">ATCC PRA-425</strain>
    </source>
</reference>
<dbReference type="EMBL" id="JAAPAO010000265">
    <property type="protein sequence ID" value="KAF4665297.1"/>
    <property type="molecule type" value="Genomic_DNA"/>
</dbReference>